<dbReference type="InParanoid" id="G0MR86"/>
<accession>G0MR86</accession>
<sequence length="183" mass="19913">MCDMKALGDEESAKNSYLQSINSARQEWANKFQIANMHEMSYDYDLEKIARKLTCSTMMRPGPNYMPAAFPTEQSQKLILTLDLKKQEEAAVMLLGGIGHPENSGIACVMFDPPCSGTGGQVPIACIAGPKTSLSSWDAKKGPPGSQCPNGKTNGGLCISIKQNGSEKPFSYILLMFFSMIFV</sequence>
<reference evidence="2" key="1">
    <citation type="submission" date="2011-07" db="EMBL/GenBank/DDBJ databases">
        <authorList>
            <consortium name="Caenorhabditis brenneri Sequencing and Analysis Consortium"/>
            <person name="Wilson R.K."/>
        </authorList>
    </citation>
    <scope>NUCLEOTIDE SEQUENCE [LARGE SCALE GENOMIC DNA]</scope>
    <source>
        <strain evidence="2">PB2801</strain>
    </source>
</reference>
<dbReference type="OMA" id="QEWANKF"/>
<evidence type="ECO:0000313" key="1">
    <source>
        <dbReference type="EMBL" id="EGT42002.1"/>
    </source>
</evidence>
<dbReference type="Proteomes" id="UP000008068">
    <property type="component" value="Unassembled WGS sequence"/>
</dbReference>
<evidence type="ECO:0000313" key="2">
    <source>
        <dbReference type="Proteomes" id="UP000008068"/>
    </source>
</evidence>
<dbReference type="eggNOG" id="ENOG502TK51">
    <property type="taxonomic scope" value="Eukaryota"/>
</dbReference>
<proteinExistence type="predicted"/>
<dbReference type="HOGENOM" id="CLU_086463_2_1_1"/>
<gene>
    <name evidence="1" type="ORF">CAEBREN_22212</name>
</gene>
<protein>
    <recommendedName>
        <fullName evidence="3">SCP domain-containing protein</fullName>
    </recommendedName>
</protein>
<keyword evidence="2" id="KW-1185">Reference proteome</keyword>
<dbReference type="AlphaFoldDB" id="G0MR86"/>
<dbReference type="EMBL" id="GL379808">
    <property type="protein sequence ID" value="EGT42002.1"/>
    <property type="molecule type" value="Genomic_DNA"/>
</dbReference>
<name>G0MR86_CAEBE</name>
<dbReference type="FunCoup" id="G0MR86">
    <property type="interactions" value="418"/>
</dbReference>
<organism evidence="2">
    <name type="scientific">Caenorhabditis brenneri</name>
    <name type="common">Nematode worm</name>
    <dbReference type="NCBI Taxonomy" id="135651"/>
    <lineage>
        <taxon>Eukaryota</taxon>
        <taxon>Metazoa</taxon>
        <taxon>Ecdysozoa</taxon>
        <taxon>Nematoda</taxon>
        <taxon>Chromadorea</taxon>
        <taxon>Rhabditida</taxon>
        <taxon>Rhabditina</taxon>
        <taxon>Rhabditomorpha</taxon>
        <taxon>Rhabditoidea</taxon>
        <taxon>Rhabditidae</taxon>
        <taxon>Peloderinae</taxon>
        <taxon>Caenorhabditis</taxon>
    </lineage>
</organism>
<evidence type="ECO:0008006" key="3">
    <source>
        <dbReference type="Google" id="ProtNLM"/>
    </source>
</evidence>